<protein>
    <submittedName>
        <fullName evidence="1">Uncharacterized protein</fullName>
    </submittedName>
</protein>
<dbReference type="PROSITE" id="PS51257">
    <property type="entry name" value="PROKAR_LIPOPROTEIN"/>
    <property type="match status" value="1"/>
</dbReference>
<dbReference type="AlphaFoldDB" id="A0A699HPS2"/>
<gene>
    <name evidence="1" type="ORF">Tci_409182</name>
</gene>
<evidence type="ECO:0000313" key="1">
    <source>
        <dbReference type="EMBL" id="GEY37208.1"/>
    </source>
</evidence>
<sequence length="79" mass="8643">MGRLGEGFWYCSGVGACTGEGWGRGGRFGGKMAEVDAVQRLEEKTLWDYCCWFDVSAIGSRLMLSGKNDSAAEELKKLL</sequence>
<accession>A0A699HPS2</accession>
<reference evidence="1" key="1">
    <citation type="journal article" date="2019" name="Sci. Rep.">
        <title>Draft genome of Tanacetum cinerariifolium, the natural source of mosquito coil.</title>
        <authorList>
            <person name="Yamashiro T."/>
            <person name="Shiraishi A."/>
            <person name="Satake H."/>
            <person name="Nakayama K."/>
        </authorList>
    </citation>
    <scope>NUCLEOTIDE SEQUENCE</scope>
</reference>
<proteinExistence type="predicted"/>
<organism evidence="1">
    <name type="scientific">Tanacetum cinerariifolium</name>
    <name type="common">Dalmatian daisy</name>
    <name type="synonym">Chrysanthemum cinerariifolium</name>
    <dbReference type="NCBI Taxonomy" id="118510"/>
    <lineage>
        <taxon>Eukaryota</taxon>
        <taxon>Viridiplantae</taxon>
        <taxon>Streptophyta</taxon>
        <taxon>Embryophyta</taxon>
        <taxon>Tracheophyta</taxon>
        <taxon>Spermatophyta</taxon>
        <taxon>Magnoliopsida</taxon>
        <taxon>eudicotyledons</taxon>
        <taxon>Gunneridae</taxon>
        <taxon>Pentapetalae</taxon>
        <taxon>asterids</taxon>
        <taxon>campanulids</taxon>
        <taxon>Asterales</taxon>
        <taxon>Asteraceae</taxon>
        <taxon>Asteroideae</taxon>
        <taxon>Anthemideae</taxon>
        <taxon>Anthemidinae</taxon>
        <taxon>Tanacetum</taxon>
    </lineage>
</organism>
<name>A0A699HPS2_TANCI</name>
<comment type="caution">
    <text evidence="1">The sequence shown here is derived from an EMBL/GenBank/DDBJ whole genome shotgun (WGS) entry which is preliminary data.</text>
</comment>
<dbReference type="EMBL" id="BKCJ010173062">
    <property type="protein sequence ID" value="GEY37208.1"/>
    <property type="molecule type" value="Genomic_DNA"/>
</dbReference>